<dbReference type="Pfam" id="PF23113">
    <property type="entry name" value="MARCHF6_C"/>
    <property type="match status" value="1"/>
</dbReference>
<dbReference type="PROSITE" id="PS51292">
    <property type="entry name" value="ZF_RING_CH"/>
    <property type="match status" value="1"/>
</dbReference>
<evidence type="ECO:0000256" key="15">
    <source>
        <dbReference type="SAM" id="Phobius"/>
    </source>
</evidence>
<feature type="transmembrane region" description="Helical" evidence="15">
    <location>
        <begin position="1466"/>
        <end position="1484"/>
    </location>
</feature>
<protein>
    <recommendedName>
        <fullName evidence="4">RING-type E3 ubiquitin transferase</fullName>
        <ecNumber evidence="4">2.3.2.27</ecNumber>
    </recommendedName>
</protein>
<feature type="domain" description="RING-CH-type" evidence="17">
    <location>
        <begin position="27"/>
        <end position="88"/>
    </location>
</feature>
<evidence type="ECO:0000256" key="7">
    <source>
        <dbReference type="ARBA" id="ARBA00022723"/>
    </source>
</evidence>
<feature type="region of interest" description="Disordered" evidence="14">
    <location>
        <begin position="431"/>
        <end position="460"/>
    </location>
</feature>
<dbReference type="STRING" id="1160509.A0A3N4ITT4"/>
<evidence type="ECO:0000313" key="18">
    <source>
        <dbReference type="EMBL" id="RPA87681.1"/>
    </source>
</evidence>
<feature type="transmembrane region" description="Helical" evidence="15">
    <location>
        <begin position="1281"/>
        <end position="1303"/>
    </location>
</feature>
<feature type="region of interest" description="Disordered" evidence="14">
    <location>
        <begin position="1"/>
        <end position="30"/>
    </location>
</feature>
<dbReference type="CDD" id="cd16702">
    <property type="entry name" value="RING_CH-C4HC3_MARCH6"/>
    <property type="match status" value="1"/>
</dbReference>
<comment type="catalytic activity">
    <reaction evidence="1">
        <text>S-ubiquitinyl-[E2 ubiquitin-conjugating enzyme]-L-cysteine + [acceptor protein]-L-lysine = [E2 ubiquitin-conjugating enzyme]-L-cysteine + N(6)-ubiquitinyl-[acceptor protein]-L-lysine.</text>
        <dbReference type="EC" id="2.3.2.27"/>
    </reaction>
</comment>
<accession>A0A3N4ITT4</accession>
<dbReference type="PROSITE" id="PS50089">
    <property type="entry name" value="ZF_RING_2"/>
    <property type="match status" value="1"/>
</dbReference>
<dbReference type="PANTHER" id="PTHR13145">
    <property type="entry name" value="SSM4 PROTEIN"/>
    <property type="match status" value="1"/>
</dbReference>
<keyword evidence="6 15" id="KW-0812">Transmembrane</keyword>
<name>A0A3N4ITT4_ASCIM</name>
<evidence type="ECO:0000256" key="10">
    <source>
        <dbReference type="ARBA" id="ARBA00022833"/>
    </source>
</evidence>
<dbReference type="SUPFAM" id="SSF57850">
    <property type="entry name" value="RING/U-box"/>
    <property type="match status" value="1"/>
</dbReference>
<dbReference type="Gene3D" id="3.30.40.10">
    <property type="entry name" value="Zinc/RING finger domain, C3HC4 (zinc finger)"/>
    <property type="match status" value="1"/>
</dbReference>
<feature type="region of interest" description="Disordered" evidence="14">
    <location>
        <begin position="515"/>
        <end position="558"/>
    </location>
</feature>
<comment type="subcellular location">
    <subcellularLocation>
        <location evidence="2">Membrane</location>
        <topology evidence="2">Multi-pass membrane protein</topology>
    </subcellularLocation>
</comment>
<keyword evidence="9" id="KW-0833">Ubl conjugation pathway</keyword>
<feature type="region of interest" description="Disordered" evidence="14">
    <location>
        <begin position="296"/>
        <end position="316"/>
    </location>
</feature>
<feature type="transmembrane region" description="Helical" evidence="15">
    <location>
        <begin position="673"/>
        <end position="693"/>
    </location>
</feature>
<evidence type="ECO:0000256" key="5">
    <source>
        <dbReference type="ARBA" id="ARBA00022679"/>
    </source>
</evidence>
<dbReference type="OrthoDB" id="1108038at2759"/>
<dbReference type="GO" id="GO:0036503">
    <property type="term" value="P:ERAD pathway"/>
    <property type="evidence" value="ECO:0007669"/>
    <property type="project" value="TreeGrafter"/>
</dbReference>
<feature type="domain" description="RING-type" evidence="16">
    <location>
        <begin position="35"/>
        <end position="82"/>
    </location>
</feature>
<evidence type="ECO:0000256" key="8">
    <source>
        <dbReference type="ARBA" id="ARBA00022771"/>
    </source>
</evidence>
<evidence type="ECO:0000256" key="6">
    <source>
        <dbReference type="ARBA" id="ARBA00022692"/>
    </source>
</evidence>
<feature type="compositionally biased region" description="Basic and acidic residues" evidence="14">
    <location>
        <begin position="307"/>
        <end position="316"/>
    </location>
</feature>
<feature type="region of interest" description="Disordered" evidence="14">
    <location>
        <begin position="472"/>
        <end position="496"/>
    </location>
</feature>
<keyword evidence="19" id="KW-1185">Reference proteome</keyword>
<feature type="transmembrane region" description="Helical" evidence="15">
    <location>
        <begin position="873"/>
        <end position="893"/>
    </location>
</feature>
<keyword evidence="8 13" id="KW-0863">Zinc-finger</keyword>
<keyword evidence="5" id="KW-0808">Transferase</keyword>
<keyword evidence="7" id="KW-0479">Metal-binding</keyword>
<dbReference type="Pfam" id="PF12906">
    <property type="entry name" value="RINGv"/>
    <property type="match status" value="1"/>
</dbReference>
<sequence>MAETASSDMDVMNDPSLDQMNARDSKDANPEPYHCRICRSEGTEEEPLFYPCKCSGSIKFVHQECLTEWLKHSQRRYCELCNTPFHFTQLYDPNMPNTIPPLVFAGRLAVHVVKTIILWLRFTLVCFVWLGWLPWCVRWMWRFWFWLGDADWAVPTKLPETTSLNTSFTNSSVLEATQKSIFGNSTAEISAATVIEKPEFALFPKIANVTSSPFVNKIIFDVVEGQALAIAIFSCFFIVFLVREWVIQQQPDIGNGFAGDVAWQEEVAAPVGAVQDEAARRAAANARIRELLDRLPPAQQPPVPPGETDHAAARERNFREDEIIAERRFLRARQRIRRSTTDLRGASAAEGVEGMSQSTPDIRTDFSRPGEPARTASDFSFNGFGSGTDNVWASGRQLRNDGPFQFGAASSDQPTESSGIFRFDAGGAMRFQGDSGIAGPSPAGNASSLGTGANTDLPRSDSDWLRRFEERLNAPSRAQENVGKEAEEQDPTVDVMPDLEASSTWSYDDDFTATMAGSSTQQNEGHHLADDGASSTDTEDSLDDLESPGNERFRAIDPNVLDGHQFANHREAGEAEHASDEEGDHANAHANIEQQPPPAGIAAALAANAAAIDDINDDALLPEDEGDDIDGVLELMGMRGPLIVLLQNAAISVVLLTVAVCIGVAVPYCWGRIVLLILAHPVLFFLVLPLALVSYFGELVVDAGTWILTESLFVVDILVRSILGIWSKLIPEVRKLATNTMLSSYLRKHADISKDRILLKLGSRMVLGHKTAPLFRNVRPGYLPYFSAISRIAWTKATTAFTWAADKLSSGITIPVVNNEASQAPSSVQHAAEKLRAAADWAAAHITANSTSLPGPEMDPYAPSYTWSARERVLAVLAGYAFFTVVGAMYLANTRMSRNNYRRAFEKSLTAILQQAGGVMKVILIIGVEMVVFPLFCGILLDIALLPLFEDATIISRVGFTVNHVFTSIFLHWFVGTCYMFHFALFVSMCRKIMRPGVLYFIRDPDDPTFHPVKDVLDRPVLTQLRKIGYSALIYGFLVLICLGGVVWGLHYSTNVLPIHWSSNEPVLEFPVDLLLYNFFMPLAVEHFKPADSLQTAYGWWFRKCSRILRLTSFLFGIRVTDEEGHHPNVLKAISQRIGAVMGPNPEPETEEDPVKLREKNLERRNPEELGLTRSGKYVRAPAADSVRRTRGQTVFIEVDQDNNRIDGQEPANAADETGKESATFKMVYIPPMFRFRLGLMILMVWMFAALTGVAVTIGPLVVGRYVLSTLVPKGLRTNDIYAFSIGLYIVGGLAYVNSKWGLVTEFLKKYKSGESEDMVDGPFTLLMKASKIVYVFFAFGLLIPTLFALLMEFYIIIPLHTYFSLGNDHVVHFIQDWTLGVLYVKLMARMMLMDNDSHWARALRDVVAQGYFNPDIKLATKKFILPASGIMLTALLVPMGMGFMAVKTLYTSETPTAIITQTYRYSYPAAFLLCCLGFALKYAKGLLDNWQQSIRDEVYSIGQQLHNHGEASGDAVAIAAVESGAVIAQPGDQGLGAARRAQMGAA</sequence>
<feature type="transmembrane region" description="Helical" evidence="15">
    <location>
        <begin position="1236"/>
        <end position="1261"/>
    </location>
</feature>
<dbReference type="GO" id="GO:0061630">
    <property type="term" value="F:ubiquitin protein ligase activity"/>
    <property type="evidence" value="ECO:0007669"/>
    <property type="project" value="UniProtKB-EC"/>
</dbReference>
<feature type="transmembrane region" description="Helical" evidence="15">
    <location>
        <begin position="116"/>
        <end position="135"/>
    </location>
</feature>
<feature type="transmembrane region" description="Helical" evidence="15">
    <location>
        <begin position="1424"/>
        <end position="1446"/>
    </location>
</feature>
<dbReference type="InterPro" id="IPR001841">
    <property type="entry name" value="Znf_RING"/>
</dbReference>
<feature type="transmembrane region" description="Helical" evidence="15">
    <location>
        <begin position="1333"/>
        <end position="1358"/>
    </location>
</feature>
<comment type="pathway">
    <text evidence="3">Protein modification; protein ubiquitination.</text>
</comment>
<evidence type="ECO:0000256" key="9">
    <source>
        <dbReference type="ARBA" id="ARBA00022786"/>
    </source>
</evidence>
<evidence type="ECO:0000259" key="16">
    <source>
        <dbReference type="PROSITE" id="PS50089"/>
    </source>
</evidence>
<dbReference type="InterPro" id="IPR056521">
    <property type="entry name" value="MARCHF6-like_C"/>
</dbReference>
<gene>
    <name evidence="18" type="ORF">BJ508DRAFT_63421</name>
</gene>
<evidence type="ECO:0000256" key="14">
    <source>
        <dbReference type="SAM" id="MobiDB-lite"/>
    </source>
</evidence>
<evidence type="ECO:0000256" key="13">
    <source>
        <dbReference type="PROSITE-ProRule" id="PRU00175"/>
    </source>
</evidence>
<feature type="compositionally biased region" description="Acidic residues" evidence="14">
    <location>
        <begin position="537"/>
        <end position="546"/>
    </location>
</feature>
<dbReference type="EMBL" id="ML119646">
    <property type="protein sequence ID" value="RPA87681.1"/>
    <property type="molecule type" value="Genomic_DNA"/>
</dbReference>
<evidence type="ECO:0000313" key="19">
    <source>
        <dbReference type="Proteomes" id="UP000275078"/>
    </source>
</evidence>
<feature type="compositionally biased region" description="Polar residues" evidence="14">
    <location>
        <begin position="444"/>
        <end position="454"/>
    </location>
</feature>
<feature type="transmembrane region" description="Helical" evidence="15">
    <location>
        <begin position="1028"/>
        <end position="1050"/>
    </location>
</feature>
<feature type="transmembrane region" description="Helical" evidence="15">
    <location>
        <begin position="969"/>
        <end position="987"/>
    </location>
</feature>
<dbReference type="EC" id="2.3.2.27" evidence="4"/>
<dbReference type="Proteomes" id="UP000275078">
    <property type="component" value="Unassembled WGS sequence"/>
</dbReference>
<evidence type="ECO:0000256" key="3">
    <source>
        <dbReference type="ARBA" id="ARBA00004906"/>
    </source>
</evidence>
<evidence type="ECO:0000256" key="11">
    <source>
        <dbReference type="ARBA" id="ARBA00022989"/>
    </source>
</evidence>
<dbReference type="GO" id="GO:0008270">
    <property type="term" value="F:zinc ion binding"/>
    <property type="evidence" value="ECO:0007669"/>
    <property type="project" value="UniProtKB-KW"/>
</dbReference>
<evidence type="ECO:0000256" key="4">
    <source>
        <dbReference type="ARBA" id="ARBA00012483"/>
    </source>
</evidence>
<dbReference type="SMART" id="SM00744">
    <property type="entry name" value="RINGv"/>
    <property type="match status" value="1"/>
</dbReference>
<keyword evidence="11 15" id="KW-1133">Transmembrane helix</keyword>
<feature type="region of interest" description="Disordered" evidence="14">
    <location>
        <begin position="341"/>
        <end position="382"/>
    </location>
</feature>
<evidence type="ECO:0000256" key="12">
    <source>
        <dbReference type="ARBA" id="ARBA00023136"/>
    </source>
</evidence>
<evidence type="ECO:0000256" key="1">
    <source>
        <dbReference type="ARBA" id="ARBA00000900"/>
    </source>
</evidence>
<dbReference type="FunFam" id="3.30.40.10:FF:000287">
    <property type="entry name" value="RING finger membrane protein"/>
    <property type="match status" value="1"/>
</dbReference>
<dbReference type="GO" id="GO:0005789">
    <property type="term" value="C:endoplasmic reticulum membrane"/>
    <property type="evidence" value="ECO:0007669"/>
    <property type="project" value="TreeGrafter"/>
</dbReference>
<evidence type="ECO:0000256" key="2">
    <source>
        <dbReference type="ARBA" id="ARBA00004141"/>
    </source>
</evidence>
<evidence type="ECO:0000259" key="17">
    <source>
        <dbReference type="PROSITE" id="PS51292"/>
    </source>
</evidence>
<dbReference type="PANTHER" id="PTHR13145:SF0">
    <property type="entry name" value="E3 UBIQUITIN-PROTEIN LIGASE MARCHF6"/>
    <property type="match status" value="1"/>
</dbReference>
<reference evidence="18 19" key="1">
    <citation type="journal article" date="2018" name="Nat. Ecol. Evol.">
        <title>Pezizomycetes genomes reveal the molecular basis of ectomycorrhizal truffle lifestyle.</title>
        <authorList>
            <person name="Murat C."/>
            <person name="Payen T."/>
            <person name="Noel B."/>
            <person name="Kuo A."/>
            <person name="Morin E."/>
            <person name="Chen J."/>
            <person name="Kohler A."/>
            <person name="Krizsan K."/>
            <person name="Balestrini R."/>
            <person name="Da Silva C."/>
            <person name="Montanini B."/>
            <person name="Hainaut M."/>
            <person name="Levati E."/>
            <person name="Barry K.W."/>
            <person name="Belfiori B."/>
            <person name="Cichocki N."/>
            <person name="Clum A."/>
            <person name="Dockter R.B."/>
            <person name="Fauchery L."/>
            <person name="Guy J."/>
            <person name="Iotti M."/>
            <person name="Le Tacon F."/>
            <person name="Lindquist E.A."/>
            <person name="Lipzen A."/>
            <person name="Malagnac F."/>
            <person name="Mello A."/>
            <person name="Molinier V."/>
            <person name="Miyauchi S."/>
            <person name="Poulain J."/>
            <person name="Riccioni C."/>
            <person name="Rubini A."/>
            <person name="Sitrit Y."/>
            <person name="Splivallo R."/>
            <person name="Traeger S."/>
            <person name="Wang M."/>
            <person name="Zifcakova L."/>
            <person name="Wipf D."/>
            <person name="Zambonelli A."/>
            <person name="Paolocci F."/>
            <person name="Nowrousian M."/>
            <person name="Ottonello S."/>
            <person name="Baldrian P."/>
            <person name="Spatafora J.W."/>
            <person name="Henrissat B."/>
            <person name="Nagy L.G."/>
            <person name="Aury J.M."/>
            <person name="Wincker P."/>
            <person name="Grigoriev I.V."/>
            <person name="Bonfante P."/>
            <person name="Martin F.M."/>
        </authorList>
    </citation>
    <scope>NUCLEOTIDE SEQUENCE [LARGE SCALE GENOMIC DNA]</scope>
    <source>
        <strain evidence="18 19">RN42</strain>
    </source>
</reference>
<proteinExistence type="predicted"/>
<dbReference type="InterPro" id="IPR011016">
    <property type="entry name" value="Znf_RING-CH"/>
</dbReference>
<organism evidence="18 19">
    <name type="scientific">Ascobolus immersus RN42</name>
    <dbReference type="NCBI Taxonomy" id="1160509"/>
    <lineage>
        <taxon>Eukaryota</taxon>
        <taxon>Fungi</taxon>
        <taxon>Dikarya</taxon>
        <taxon>Ascomycota</taxon>
        <taxon>Pezizomycotina</taxon>
        <taxon>Pezizomycetes</taxon>
        <taxon>Pezizales</taxon>
        <taxon>Ascobolaceae</taxon>
        <taxon>Ascobolus</taxon>
    </lineage>
</organism>
<feature type="transmembrane region" description="Helical" evidence="15">
    <location>
        <begin position="922"/>
        <end position="949"/>
    </location>
</feature>
<feature type="transmembrane region" description="Helical" evidence="15">
    <location>
        <begin position="642"/>
        <end position="667"/>
    </location>
</feature>
<keyword evidence="10" id="KW-0862">Zinc</keyword>
<keyword evidence="12 15" id="KW-0472">Membrane</keyword>
<dbReference type="InterPro" id="IPR013083">
    <property type="entry name" value="Znf_RING/FYVE/PHD"/>
</dbReference>